<dbReference type="EMBL" id="QXQA01000007">
    <property type="protein sequence ID" value="RIX52358.1"/>
    <property type="molecule type" value="Genomic_DNA"/>
</dbReference>
<dbReference type="Proteomes" id="UP000266482">
    <property type="component" value="Unassembled WGS sequence"/>
</dbReference>
<dbReference type="GO" id="GO:0016020">
    <property type="term" value="C:membrane"/>
    <property type="evidence" value="ECO:0007669"/>
    <property type="project" value="UniProtKB-SubCell"/>
</dbReference>
<reference evidence="6 7" key="1">
    <citation type="submission" date="2018-09" db="EMBL/GenBank/DDBJ databases">
        <title>Paenibacillus aracenensis nov. sp. isolated from a cave in southern Spain.</title>
        <authorList>
            <person name="Jurado V."/>
            <person name="Gutierrez-Patricio S."/>
            <person name="Gonzalez-Pimentel J.L."/>
            <person name="Miller A.Z."/>
            <person name="Laiz L."/>
            <person name="Saiz-Jimenez C."/>
        </authorList>
    </citation>
    <scope>NUCLEOTIDE SEQUENCE [LARGE SCALE GENOMIC DNA]</scope>
    <source>
        <strain evidence="6 7">DSM 22867</strain>
    </source>
</reference>
<evidence type="ECO:0000256" key="3">
    <source>
        <dbReference type="ARBA" id="ARBA00022989"/>
    </source>
</evidence>
<evidence type="ECO:0000256" key="2">
    <source>
        <dbReference type="ARBA" id="ARBA00022692"/>
    </source>
</evidence>
<keyword evidence="7" id="KW-1185">Reference proteome</keyword>
<evidence type="ECO:0000313" key="7">
    <source>
        <dbReference type="Proteomes" id="UP000266482"/>
    </source>
</evidence>
<keyword evidence="4 5" id="KW-0472">Membrane</keyword>
<dbReference type="PANTHER" id="PTHR30249:SF0">
    <property type="entry name" value="PLASTIDAL GLYCOLATE_GLYCERATE TRANSLOCATOR 1, CHLOROPLASTIC"/>
    <property type="match status" value="1"/>
</dbReference>
<evidence type="ECO:0000256" key="5">
    <source>
        <dbReference type="SAM" id="Phobius"/>
    </source>
</evidence>
<comment type="subcellular location">
    <subcellularLocation>
        <location evidence="1">Membrane</location>
        <topology evidence="1">Multi-pass membrane protein</topology>
    </subcellularLocation>
</comment>
<evidence type="ECO:0000313" key="6">
    <source>
        <dbReference type="EMBL" id="RIX52358.1"/>
    </source>
</evidence>
<feature type="transmembrane region" description="Helical" evidence="5">
    <location>
        <begin position="208"/>
        <end position="227"/>
    </location>
</feature>
<feature type="transmembrane region" description="Helical" evidence="5">
    <location>
        <begin position="67"/>
        <end position="84"/>
    </location>
</feature>
<dbReference type="InterPro" id="IPR007300">
    <property type="entry name" value="CidB/LrgB"/>
</dbReference>
<evidence type="ECO:0000256" key="1">
    <source>
        <dbReference type="ARBA" id="ARBA00004141"/>
    </source>
</evidence>
<feature type="transmembrane region" description="Helical" evidence="5">
    <location>
        <begin position="152"/>
        <end position="172"/>
    </location>
</feature>
<dbReference type="AlphaFoldDB" id="A0A3A1UUY9"/>
<evidence type="ECO:0000256" key="4">
    <source>
        <dbReference type="ARBA" id="ARBA00023136"/>
    </source>
</evidence>
<proteinExistence type="predicted"/>
<keyword evidence="3 5" id="KW-1133">Transmembrane helix</keyword>
<sequence>MTLAGPLPHNPLFLFGALLTIIFYVCALWLRKKIRWVHPLIAASAAIILVLKAGGLSYETYQAGADMVSWALGPATVALAVPLYKHAALIRRRLAPVLTGITVGALISAASTACMIAMSGASAELLYSAIAKSSSAPFSMAVAARQGGIPELAASLSVLTGLFGSLAGPAFLRICGIKDDLSVGAAIGTSSHGIGTARLMSYSEKQGSVSGFAMAAAGIITTVAMMLV</sequence>
<keyword evidence="2 5" id="KW-0812">Transmembrane</keyword>
<comment type="caution">
    <text evidence="6">The sequence shown here is derived from an EMBL/GenBank/DDBJ whole genome shotgun (WGS) entry which is preliminary data.</text>
</comment>
<feature type="transmembrane region" description="Helical" evidence="5">
    <location>
        <begin position="12"/>
        <end position="30"/>
    </location>
</feature>
<feature type="transmembrane region" description="Helical" evidence="5">
    <location>
        <begin position="37"/>
        <end position="55"/>
    </location>
</feature>
<dbReference type="Pfam" id="PF04172">
    <property type="entry name" value="LrgB"/>
    <property type="match status" value="1"/>
</dbReference>
<protein>
    <submittedName>
        <fullName evidence="6">LrgB family protein</fullName>
    </submittedName>
</protein>
<name>A0A3A1UUY9_9BACL</name>
<dbReference type="OrthoDB" id="9811701at2"/>
<feature type="transmembrane region" description="Helical" evidence="5">
    <location>
        <begin position="96"/>
        <end position="118"/>
    </location>
</feature>
<organism evidence="6 7">
    <name type="scientific">Paenibacillus nanensis</name>
    <dbReference type="NCBI Taxonomy" id="393251"/>
    <lineage>
        <taxon>Bacteria</taxon>
        <taxon>Bacillati</taxon>
        <taxon>Bacillota</taxon>
        <taxon>Bacilli</taxon>
        <taxon>Bacillales</taxon>
        <taxon>Paenibacillaceae</taxon>
        <taxon>Paenibacillus</taxon>
    </lineage>
</organism>
<dbReference type="PANTHER" id="PTHR30249">
    <property type="entry name" value="PUTATIVE SEROTONIN TRANSPORTER"/>
    <property type="match status" value="1"/>
</dbReference>
<dbReference type="RefSeq" id="WP_119600085.1">
    <property type="nucleotide sequence ID" value="NZ_QXQA01000007.1"/>
</dbReference>
<gene>
    <name evidence="6" type="ORF">D3P08_12810</name>
</gene>
<accession>A0A3A1UUY9</accession>